<keyword evidence="3" id="KW-1185">Reference proteome</keyword>
<protein>
    <recommendedName>
        <fullName evidence="4">Secreted protein</fullName>
    </recommendedName>
</protein>
<dbReference type="AlphaFoldDB" id="A0A3N4K9C0"/>
<proteinExistence type="predicted"/>
<evidence type="ECO:0000313" key="2">
    <source>
        <dbReference type="EMBL" id="RPB05939.1"/>
    </source>
</evidence>
<evidence type="ECO:0000256" key="1">
    <source>
        <dbReference type="SAM" id="SignalP"/>
    </source>
</evidence>
<dbReference type="EMBL" id="ML120351">
    <property type="protein sequence ID" value="RPB05939.1"/>
    <property type="molecule type" value="Genomic_DNA"/>
</dbReference>
<name>A0A3N4K9C0_9PEZI</name>
<sequence>MGRDWGCAFFFIFLFLFFFLSDSSGDGVVGDCCKECSLGFLTTSEWNEVVEWSGREWTEENGMDEVDGTECCGKVGMRIVSGTNVHEAGNT</sequence>
<feature type="signal peptide" evidence="1">
    <location>
        <begin position="1"/>
        <end position="25"/>
    </location>
</feature>
<organism evidence="2 3">
    <name type="scientific">Choiromyces venosus 120613-1</name>
    <dbReference type="NCBI Taxonomy" id="1336337"/>
    <lineage>
        <taxon>Eukaryota</taxon>
        <taxon>Fungi</taxon>
        <taxon>Dikarya</taxon>
        <taxon>Ascomycota</taxon>
        <taxon>Pezizomycotina</taxon>
        <taxon>Pezizomycetes</taxon>
        <taxon>Pezizales</taxon>
        <taxon>Tuberaceae</taxon>
        <taxon>Choiromyces</taxon>
    </lineage>
</organism>
<reference evidence="2 3" key="1">
    <citation type="journal article" date="2018" name="Nat. Ecol. Evol.">
        <title>Pezizomycetes genomes reveal the molecular basis of ectomycorrhizal truffle lifestyle.</title>
        <authorList>
            <person name="Murat C."/>
            <person name="Payen T."/>
            <person name="Noel B."/>
            <person name="Kuo A."/>
            <person name="Morin E."/>
            <person name="Chen J."/>
            <person name="Kohler A."/>
            <person name="Krizsan K."/>
            <person name="Balestrini R."/>
            <person name="Da Silva C."/>
            <person name="Montanini B."/>
            <person name="Hainaut M."/>
            <person name="Levati E."/>
            <person name="Barry K.W."/>
            <person name="Belfiori B."/>
            <person name="Cichocki N."/>
            <person name="Clum A."/>
            <person name="Dockter R.B."/>
            <person name="Fauchery L."/>
            <person name="Guy J."/>
            <person name="Iotti M."/>
            <person name="Le Tacon F."/>
            <person name="Lindquist E.A."/>
            <person name="Lipzen A."/>
            <person name="Malagnac F."/>
            <person name="Mello A."/>
            <person name="Molinier V."/>
            <person name="Miyauchi S."/>
            <person name="Poulain J."/>
            <person name="Riccioni C."/>
            <person name="Rubini A."/>
            <person name="Sitrit Y."/>
            <person name="Splivallo R."/>
            <person name="Traeger S."/>
            <person name="Wang M."/>
            <person name="Zifcakova L."/>
            <person name="Wipf D."/>
            <person name="Zambonelli A."/>
            <person name="Paolocci F."/>
            <person name="Nowrousian M."/>
            <person name="Ottonello S."/>
            <person name="Baldrian P."/>
            <person name="Spatafora J.W."/>
            <person name="Henrissat B."/>
            <person name="Nagy L.G."/>
            <person name="Aury J.M."/>
            <person name="Wincker P."/>
            <person name="Grigoriev I.V."/>
            <person name="Bonfante P."/>
            <person name="Martin F.M."/>
        </authorList>
    </citation>
    <scope>NUCLEOTIDE SEQUENCE [LARGE SCALE GENOMIC DNA]</scope>
    <source>
        <strain evidence="2 3">120613-1</strain>
    </source>
</reference>
<gene>
    <name evidence="2" type="ORF">L873DRAFT_5954</name>
</gene>
<accession>A0A3N4K9C0</accession>
<evidence type="ECO:0000313" key="3">
    <source>
        <dbReference type="Proteomes" id="UP000276215"/>
    </source>
</evidence>
<evidence type="ECO:0008006" key="4">
    <source>
        <dbReference type="Google" id="ProtNLM"/>
    </source>
</evidence>
<keyword evidence="1" id="KW-0732">Signal</keyword>
<feature type="chain" id="PRO_5018197527" description="Secreted protein" evidence="1">
    <location>
        <begin position="26"/>
        <end position="91"/>
    </location>
</feature>
<dbReference type="Proteomes" id="UP000276215">
    <property type="component" value="Unassembled WGS sequence"/>
</dbReference>